<feature type="compositionally biased region" description="Basic and acidic residues" evidence="1">
    <location>
        <begin position="55"/>
        <end position="74"/>
    </location>
</feature>
<dbReference type="AlphaFoldDB" id="A0A0B7C6G1"/>
<proteinExistence type="predicted"/>
<evidence type="ECO:0000256" key="1">
    <source>
        <dbReference type="SAM" id="MobiDB-lite"/>
    </source>
</evidence>
<feature type="non-terminal residue" evidence="2">
    <location>
        <position position="74"/>
    </location>
</feature>
<accession>A0A0B7C6G1</accession>
<protein>
    <submittedName>
        <fullName evidence="2">Uncharacterized protein</fullName>
    </submittedName>
</protein>
<name>A0A0B7C6G1_9EUPU</name>
<reference evidence="2" key="1">
    <citation type="submission" date="2014-12" db="EMBL/GenBank/DDBJ databases">
        <title>Insight into the proteome of Arion vulgaris.</title>
        <authorList>
            <person name="Aradska J."/>
            <person name="Bulat T."/>
            <person name="Smidak R."/>
            <person name="Sarate P."/>
            <person name="Gangsoo J."/>
            <person name="Sialana F."/>
            <person name="Bilban M."/>
            <person name="Lubec G."/>
        </authorList>
    </citation>
    <scope>NUCLEOTIDE SEQUENCE</scope>
    <source>
        <tissue evidence="2">Skin</tissue>
    </source>
</reference>
<organism evidence="2">
    <name type="scientific">Arion vulgaris</name>
    <dbReference type="NCBI Taxonomy" id="1028688"/>
    <lineage>
        <taxon>Eukaryota</taxon>
        <taxon>Metazoa</taxon>
        <taxon>Spiralia</taxon>
        <taxon>Lophotrochozoa</taxon>
        <taxon>Mollusca</taxon>
        <taxon>Gastropoda</taxon>
        <taxon>Heterobranchia</taxon>
        <taxon>Euthyneura</taxon>
        <taxon>Panpulmonata</taxon>
        <taxon>Eupulmonata</taxon>
        <taxon>Stylommatophora</taxon>
        <taxon>Helicina</taxon>
        <taxon>Arionoidea</taxon>
        <taxon>Arionidae</taxon>
        <taxon>Arion</taxon>
    </lineage>
</organism>
<gene>
    <name evidence="2" type="primary">ORF222676</name>
</gene>
<sequence>EDSLIGVSQYVNTLTIDDLLFAEGIVENTAPANISKHLEEKIYDDESTVTNKTINEAKQDSKEQNRNNDKLLNS</sequence>
<feature type="region of interest" description="Disordered" evidence="1">
    <location>
        <begin position="54"/>
        <end position="74"/>
    </location>
</feature>
<feature type="non-terminal residue" evidence="2">
    <location>
        <position position="1"/>
    </location>
</feature>
<evidence type="ECO:0000313" key="2">
    <source>
        <dbReference type="EMBL" id="CEL00025.1"/>
    </source>
</evidence>
<dbReference type="EMBL" id="HACG01053154">
    <property type="protein sequence ID" value="CEL00025.1"/>
    <property type="molecule type" value="Transcribed_RNA"/>
</dbReference>